<dbReference type="InterPro" id="IPR014710">
    <property type="entry name" value="RmlC-like_jellyroll"/>
</dbReference>
<protein>
    <submittedName>
        <fullName evidence="3">Helix-turn-helix domain-containing protein</fullName>
    </submittedName>
</protein>
<feature type="domain" description="HTH araC/xylS-type" evidence="2">
    <location>
        <begin position="224"/>
        <end position="321"/>
    </location>
</feature>
<evidence type="ECO:0000256" key="1">
    <source>
        <dbReference type="ARBA" id="ARBA00023125"/>
    </source>
</evidence>
<dbReference type="PANTHER" id="PTHR43280:SF28">
    <property type="entry name" value="HTH-TYPE TRANSCRIPTIONAL ACTIVATOR RHAS"/>
    <property type="match status" value="1"/>
</dbReference>
<sequence length="328" mass="38577">MTLEELYQFLQEENEIERIQRIEQRNVNDQHLPFGEIAVPKMPEANFFQNGNIFINKHHRYSEMPAHTHEFVEFNYMLSGSCTQYVDNEKIVLNQGDIILMDKESVQSIDPLGKDDILINILLKDESITTDIVVNMAKSTGVLAEFLMGTTSEFDNQKRFLFFQVGSHEDIQALMKKMILEYYNKDRYYIRSVNLLVSLLLIELTRFMENKSIENNEEDEQEIISILRYIEIHYKTLTLASLSQHFGYNPNYLSNKLKRKTGQSYKEIISYLRYRVVLELMEETDDSVEEITEKIGFHSIGATYKLLAKYTNNSPKRIRQNFKKETIS</sequence>
<dbReference type="PROSITE" id="PS01124">
    <property type="entry name" value="HTH_ARAC_FAMILY_2"/>
    <property type="match status" value="1"/>
</dbReference>
<name>A0ABD4ZUC6_ENTGA</name>
<dbReference type="AlphaFoldDB" id="A0ABD4ZUC6"/>
<dbReference type="RefSeq" id="WP_103300372.1">
    <property type="nucleotide sequence ID" value="NZ_BSYC01000002.1"/>
</dbReference>
<dbReference type="InterPro" id="IPR003313">
    <property type="entry name" value="AraC-bd"/>
</dbReference>
<evidence type="ECO:0000313" key="3">
    <source>
        <dbReference type="EMBL" id="MDL4936295.1"/>
    </source>
</evidence>
<dbReference type="Pfam" id="PF12833">
    <property type="entry name" value="HTH_18"/>
    <property type="match status" value="1"/>
</dbReference>
<dbReference type="EMBL" id="JASUBT010000007">
    <property type="protein sequence ID" value="MDL4936295.1"/>
    <property type="molecule type" value="Genomic_DNA"/>
</dbReference>
<dbReference type="Gene3D" id="1.10.10.60">
    <property type="entry name" value="Homeodomain-like"/>
    <property type="match status" value="2"/>
</dbReference>
<comment type="caution">
    <text evidence="3">The sequence shown here is derived from an EMBL/GenBank/DDBJ whole genome shotgun (WGS) entry which is preliminary data.</text>
</comment>
<dbReference type="Gene3D" id="2.60.120.10">
    <property type="entry name" value="Jelly Rolls"/>
    <property type="match status" value="1"/>
</dbReference>
<dbReference type="Proteomes" id="UP001241571">
    <property type="component" value="Unassembled WGS sequence"/>
</dbReference>
<dbReference type="SMART" id="SM00342">
    <property type="entry name" value="HTH_ARAC"/>
    <property type="match status" value="1"/>
</dbReference>
<dbReference type="CDD" id="cd06996">
    <property type="entry name" value="cupin_Lmo2851-like_N"/>
    <property type="match status" value="1"/>
</dbReference>
<dbReference type="GO" id="GO:0003677">
    <property type="term" value="F:DNA binding"/>
    <property type="evidence" value="ECO:0007669"/>
    <property type="project" value="UniProtKB-KW"/>
</dbReference>
<keyword evidence="1" id="KW-0238">DNA-binding</keyword>
<reference evidence="3 4" key="1">
    <citation type="submission" date="2023-06" db="EMBL/GenBank/DDBJ databases">
        <title>Acute promotion of culturable opportunistic pathogens and persistent increase of antibiotic resistance following antibiotic exposure in mouse gut microbiota.</title>
        <authorList>
            <person name="Li L."/>
            <person name="Wang B."/>
            <person name="Sun Y."/>
            <person name="Wang M."/>
            <person name="Xu H."/>
        </authorList>
    </citation>
    <scope>NUCLEOTIDE SEQUENCE [LARGE SCALE GENOMIC DNA]</scope>
    <source>
        <strain evidence="3 4">CRI2_2</strain>
    </source>
</reference>
<dbReference type="InterPro" id="IPR011051">
    <property type="entry name" value="RmlC_Cupin_sf"/>
</dbReference>
<evidence type="ECO:0000313" key="4">
    <source>
        <dbReference type="Proteomes" id="UP001241571"/>
    </source>
</evidence>
<accession>A0ABD4ZUC6</accession>
<dbReference type="SUPFAM" id="SSF51182">
    <property type="entry name" value="RmlC-like cupins"/>
    <property type="match status" value="1"/>
</dbReference>
<evidence type="ECO:0000259" key="2">
    <source>
        <dbReference type="PROSITE" id="PS01124"/>
    </source>
</evidence>
<dbReference type="Pfam" id="PF02311">
    <property type="entry name" value="AraC_binding"/>
    <property type="match status" value="1"/>
</dbReference>
<dbReference type="PANTHER" id="PTHR43280">
    <property type="entry name" value="ARAC-FAMILY TRANSCRIPTIONAL REGULATOR"/>
    <property type="match status" value="1"/>
</dbReference>
<gene>
    <name evidence="3" type="ORF">QRX88_11265</name>
</gene>
<dbReference type="InterPro" id="IPR018060">
    <property type="entry name" value="HTH_AraC"/>
</dbReference>
<proteinExistence type="predicted"/>
<organism evidence="3 4">
    <name type="scientific">Enterococcus gallinarum</name>
    <dbReference type="NCBI Taxonomy" id="1353"/>
    <lineage>
        <taxon>Bacteria</taxon>
        <taxon>Bacillati</taxon>
        <taxon>Bacillota</taxon>
        <taxon>Bacilli</taxon>
        <taxon>Lactobacillales</taxon>
        <taxon>Enterococcaceae</taxon>
        <taxon>Enterococcus</taxon>
    </lineage>
</organism>